<dbReference type="PANTHER" id="PTHR42973">
    <property type="entry name" value="BINDING OXIDOREDUCTASE, PUTATIVE (AFU_ORTHOLOGUE AFUA_1G17690)-RELATED"/>
    <property type="match status" value="1"/>
</dbReference>
<dbReference type="Pfam" id="PF08031">
    <property type="entry name" value="BBE"/>
    <property type="match status" value="1"/>
</dbReference>
<dbReference type="InterPro" id="IPR016166">
    <property type="entry name" value="FAD-bd_PCMH"/>
</dbReference>
<dbReference type="InterPro" id="IPR006094">
    <property type="entry name" value="Oxid_FAD_bind_N"/>
</dbReference>
<name>A0AAD7GGK6_MYCRO</name>
<evidence type="ECO:0000256" key="1">
    <source>
        <dbReference type="ARBA" id="ARBA00001974"/>
    </source>
</evidence>
<dbReference type="PANTHER" id="PTHR42973:SF39">
    <property type="entry name" value="FAD-BINDING PCMH-TYPE DOMAIN-CONTAINING PROTEIN"/>
    <property type="match status" value="1"/>
</dbReference>
<dbReference type="AlphaFoldDB" id="A0AAD7GGK6"/>
<keyword evidence="4" id="KW-0274">FAD</keyword>
<comment type="similarity">
    <text evidence="2">Belongs to the oxygen-dependent FAD-linked oxidoreductase family.</text>
</comment>
<accession>A0AAD7GGK6</accession>
<dbReference type="SUPFAM" id="SSF56176">
    <property type="entry name" value="FAD-binding/transporter-associated domain-like"/>
    <property type="match status" value="1"/>
</dbReference>
<dbReference type="InterPro" id="IPR012951">
    <property type="entry name" value="BBE"/>
</dbReference>
<proteinExistence type="inferred from homology"/>
<evidence type="ECO:0000256" key="2">
    <source>
        <dbReference type="ARBA" id="ARBA00005466"/>
    </source>
</evidence>
<dbReference type="Pfam" id="PF01565">
    <property type="entry name" value="FAD_binding_4"/>
    <property type="match status" value="1"/>
</dbReference>
<evidence type="ECO:0000313" key="7">
    <source>
        <dbReference type="EMBL" id="KAJ7688002.1"/>
    </source>
</evidence>
<organism evidence="7 8">
    <name type="scientific">Mycena rosella</name>
    <name type="common">Pink bonnet</name>
    <name type="synonym">Agaricus rosellus</name>
    <dbReference type="NCBI Taxonomy" id="1033263"/>
    <lineage>
        <taxon>Eukaryota</taxon>
        <taxon>Fungi</taxon>
        <taxon>Dikarya</taxon>
        <taxon>Basidiomycota</taxon>
        <taxon>Agaricomycotina</taxon>
        <taxon>Agaricomycetes</taxon>
        <taxon>Agaricomycetidae</taxon>
        <taxon>Agaricales</taxon>
        <taxon>Marasmiineae</taxon>
        <taxon>Mycenaceae</taxon>
        <taxon>Mycena</taxon>
    </lineage>
</organism>
<dbReference type="InterPro" id="IPR016169">
    <property type="entry name" value="FAD-bd_PCMH_sub2"/>
</dbReference>
<keyword evidence="5" id="KW-0560">Oxidoreductase</keyword>
<evidence type="ECO:0000256" key="5">
    <source>
        <dbReference type="ARBA" id="ARBA00023002"/>
    </source>
</evidence>
<dbReference type="Proteomes" id="UP001221757">
    <property type="component" value="Unassembled WGS sequence"/>
</dbReference>
<keyword evidence="3" id="KW-0285">Flavoprotein</keyword>
<protein>
    <recommendedName>
        <fullName evidence="6">FAD-binding PCMH-type domain-containing protein</fullName>
    </recommendedName>
</protein>
<reference evidence="7" key="1">
    <citation type="submission" date="2023-03" db="EMBL/GenBank/DDBJ databases">
        <title>Massive genome expansion in bonnet fungi (Mycena s.s.) driven by repeated elements and novel gene families across ecological guilds.</title>
        <authorList>
            <consortium name="Lawrence Berkeley National Laboratory"/>
            <person name="Harder C.B."/>
            <person name="Miyauchi S."/>
            <person name="Viragh M."/>
            <person name="Kuo A."/>
            <person name="Thoen E."/>
            <person name="Andreopoulos B."/>
            <person name="Lu D."/>
            <person name="Skrede I."/>
            <person name="Drula E."/>
            <person name="Henrissat B."/>
            <person name="Morin E."/>
            <person name="Kohler A."/>
            <person name="Barry K."/>
            <person name="LaButti K."/>
            <person name="Morin E."/>
            <person name="Salamov A."/>
            <person name="Lipzen A."/>
            <person name="Mereny Z."/>
            <person name="Hegedus B."/>
            <person name="Baldrian P."/>
            <person name="Stursova M."/>
            <person name="Weitz H."/>
            <person name="Taylor A."/>
            <person name="Grigoriev I.V."/>
            <person name="Nagy L.G."/>
            <person name="Martin F."/>
            <person name="Kauserud H."/>
        </authorList>
    </citation>
    <scope>NUCLEOTIDE SEQUENCE</scope>
    <source>
        <strain evidence="7">CBHHK067</strain>
    </source>
</reference>
<sequence length="382" mass="41284">MAQITYNSTGTTVSIGPGARLGDVAWQLDTYHGRALAHGLCPYVGVGGHTAFGGWGLASRNWGLLIDQLLSAVLVLADGSVVHVSARQSPDLFWAIRGAASSFGIVTQYTFQTHQAPATVVRYEFFFENPTLSSAKFAELSRSYQTWGLTAPKEVGIVANVIEGGKVVRIGGYYMGPLADFKPIAASLFHVTGLPNSTYLEERAWLVALAEVGEGPLQTIGIPDGHDTFFSKSLVVPTSSPLTTAAFSALAEHFANTPIPGITSWFIQFELWGGGDSLITSIPSTATAYPHRAHLWTIQFYVRSKRAWTAQDTAFITGMVSAMTDSMPDALFAAYANYLDPELTGWQNKYYAGNYPKLAALQKKFDPKGVFLKDQNIGAPNL</sequence>
<keyword evidence="8" id="KW-1185">Reference proteome</keyword>
<comment type="cofactor">
    <cofactor evidence="1">
        <name>FAD</name>
        <dbReference type="ChEBI" id="CHEBI:57692"/>
    </cofactor>
</comment>
<dbReference type="GO" id="GO:0071949">
    <property type="term" value="F:FAD binding"/>
    <property type="evidence" value="ECO:0007669"/>
    <property type="project" value="InterPro"/>
</dbReference>
<dbReference type="EMBL" id="JARKIE010000082">
    <property type="protein sequence ID" value="KAJ7688002.1"/>
    <property type="molecule type" value="Genomic_DNA"/>
</dbReference>
<evidence type="ECO:0000259" key="6">
    <source>
        <dbReference type="PROSITE" id="PS51387"/>
    </source>
</evidence>
<evidence type="ECO:0000256" key="4">
    <source>
        <dbReference type="ARBA" id="ARBA00022827"/>
    </source>
</evidence>
<dbReference type="GO" id="GO:0016491">
    <property type="term" value="F:oxidoreductase activity"/>
    <property type="evidence" value="ECO:0007669"/>
    <property type="project" value="UniProtKB-KW"/>
</dbReference>
<dbReference type="Gene3D" id="3.40.462.20">
    <property type="match status" value="1"/>
</dbReference>
<dbReference type="InterPro" id="IPR036318">
    <property type="entry name" value="FAD-bd_PCMH-like_sf"/>
</dbReference>
<evidence type="ECO:0000256" key="3">
    <source>
        <dbReference type="ARBA" id="ARBA00022630"/>
    </source>
</evidence>
<dbReference type="InterPro" id="IPR050416">
    <property type="entry name" value="FAD-linked_Oxidoreductase"/>
</dbReference>
<feature type="domain" description="FAD-binding PCMH-type" evidence="6">
    <location>
        <begin position="1"/>
        <end position="116"/>
    </location>
</feature>
<comment type="caution">
    <text evidence="7">The sequence shown here is derived from an EMBL/GenBank/DDBJ whole genome shotgun (WGS) entry which is preliminary data.</text>
</comment>
<dbReference type="Gene3D" id="3.30.465.10">
    <property type="match status" value="1"/>
</dbReference>
<gene>
    <name evidence="7" type="ORF">B0H17DRAFT_1169574</name>
</gene>
<evidence type="ECO:0000313" key="8">
    <source>
        <dbReference type="Proteomes" id="UP001221757"/>
    </source>
</evidence>
<dbReference type="PROSITE" id="PS51387">
    <property type="entry name" value="FAD_PCMH"/>
    <property type="match status" value="1"/>
</dbReference>